<keyword evidence="4" id="KW-0646">Protease inhibitor</keyword>
<protein>
    <recommendedName>
        <fullName evidence="10">Inter-alpha-trypsin inhibitor heavy chain H3</fullName>
    </recommendedName>
</protein>
<dbReference type="PANTHER" id="PTHR10338:SF115">
    <property type="entry name" value="INTER-ALPHA-TRYPSIN INHIBITOR HEAVY CHAIN H3"/>
    <property type="match status" value="1"/>
</dbReference>
<name>A0A4W4E7W5_ELEEL</name>
<dbReference type="AlphaFoldDB" id="A0A4W4E7W5"/>
<gene>
    <name evidence="13" type="primary">ITIH1</name>
</gene>
<dbReference type="Gene3D" id="3.40.50.410">
    <property type="entry name" value="von Willebrand factor, type A domain"/>
    <property type="match status" value="1"/>
</dbReference>
<dbReference type="SMART" id="SM00327">
    <property type="entry name" value="VWA"/>
    <property type="match status" value="1"/>
</dbReference>
<dbReference type="SUPFAM" id="SSF53300">
    <property type="entry name" value="vWA-like"/>
    <property type="match status" value="1"/>
</dbReference>
<dbReference type="PROSITE" id="PS51468">
    <property type="entry name" value="VIT"/>
    <property type="match status" value="1"/>
</dbReference>
<dbReference type="Pfam" id="PF08487">
    <property type="entry name" value="VIT"/>
    <property type="match status" value="1"/>
</dbReference>
<feature type="domain" description="VWFA" evidence="11">
    <location>
        <begin position="290"/>
        <end position="475"/>
    </location>
</feature>
<dbReference type="PROSITE" id="PS50234">
    <property type="entry name" value="VWFA"/>
    <property type="match status" value="1"/>
</dbReference>
<evidence type="ECO:0000256" key="2">
    <source>
        <dbReference type="ARBA" id="ARBA00010158"/>
    </source>
</evidence>
<evidence type="ECO:0000313" key="14">
    <source>
        <dbReference type="Proteomes" id="UP000314983"/>
    </source>
</evidence>
<dbReference type="InterPro" id="IPR010600">
    <property type="entry name" value="ITI_HC_C"/>
</dbReference>
<keyword evidence="6" id="KW-0722">Serine protease inhibitor</keyword>
<dbReference type="SMART" id="SM00609">
    <property type="entry name" value="VIT"/>
    <property type="match status" value="1"/>
</dbReference>
<dbReference type="GO" id="GO:0030212">
    <property type="term" value="P:hyaluronan metabolic process"/>
    <property type="evidence" value="ECO:0007669"/>
    <property type="project" value="InterPro"/>
</dbReference>
<dbReference type="InterPro" id="IPR013694">
    <property type="entry name" value="VIT"/>
</dbReference>
<evidence type="ECO:0000313" key="13">
    <source>
        <dbReference type="Ensembl" id="ENSEEEP00000008019.2"/>
    </source>
</evidence>
<organism evidence="13 14">
    <name type="scientific">Electrophorus electricus</name>
    <name type="common">Electric eel</name>
    <name type="synonym">Gymnotus electricus</name>
    <dbReference type="NCBI Taxonomy" id="8005"/>
    <lineage>
        <taxon>Eukaryota</taxon>
        <taxon>Metazoa</taxon>
        <taxon>Chordata</taxon>
        <taxon>Craniata</taxon>
        <taxon>Vertebrata</taxon>
        <taxon>Euteleostomi</taxon>
        <taxon>Actinopterygii</taxon>
        <taxon>Neopterygii</taxon>
        <taxon>Teleostei</taxon>
        <taxon>Ostariophysi</taxon>
        <taxon>Gymnotiformes</taxon>
        <taxon>Gymnotoidei</taxon>
        <taxon>Gymnotidae</taxon>
        <taxon>Electrophorus</taxon>
    </lineage>
</organism>
<evidence type="ECO:0000256" key="3">
    <source>
        <dbReference type="ARBA" id="ARBA00022525"/>
    </source>
</evidence>
<evidence type="ECO:0000256" key="6">
    <source>
        <dbReference type="ARBA" id="ARBA00022900"/>
    </source>
</evidence>
<reference evidence="13" key="4">
    <citation type="submission" date="2025-08" db="UniProtKB">
        <authorList>
            <consortium name="Ensembl"/>
        </authorList>
    </citation>
    <scope>IDENTIFICATION</scope>
</reference>
<keyword evidence="8" id="KW-0325">Glycoprotein</keyword>
<evidence type="ECO:0000256" key="10">
    <source>
        <dbReference type="ARBA" id="ARBA00039924"/>
    </source>
</evidence>
<feature type="domain" description="VIT" evidence="12">
    <location>
        <begin position="42"/>
        <end position="171"/>
    </location>
</feature>
<evidence type="ECO:0000256" key="9">
    <source>
        <dbReference type="ARBA" id="ARBA00037051"/>
    </source>
</evidence>
<reference evidence="13" key="3">
    <citation type="submission" date="2020-05" db="EMBL/GenBank/DDBJ databases">
        <title>Electrophorus electricus (electric eel) genome, fEleEle1, primary haplotype.</title>
        <authorList>
            <person name="Myers G."/>
            <person name="Meyer A."/>
            <person name="Fedrigo O."/>
            <person name="Formenti G."/>
            <person name="Rhie A."/>
            <person name="Tracey A."/>
            <person name="Sims Y."/>
            <person name="Jarvis E.D."/>
        </authorList>
    </citation>
    <scope>NUCLEOTIDE SEQUENCE [LARGE SCALE GENOMIC DNA]</scope>
</reference>
<reference evidence="14" key="1">
    <citation type="journal article" date="2014" name="Science">
        <title>Nonhuman genetics. Genomic basis for the convergent evolution of electric organs.</title>
        <authorList>
            <person name="Gallant J.R."/>
            <person name="Traeger L.L."/>
            <person name="Volkening J.D."/>
            <person name="Moffett H."/>
            <person name="Chen P.H."/>
            <person name="Novina C.D."/>
            <person name="Phillips G.N.Jr."/>
            <person name="Anand R."/>
            <person name="Wells G.B."/>
            <person name="Pinch M."/>
            <person name="Guth R."/>
            <person name="Unguez G.A."/>
            <person name="Albert J.S."/>
            <person name="Zakon H.H."/>
            <person name="Samanta M.P."/>
            <person name="Sussman M.R."/>
        </authorList>
    </citation>
    <scope>NUCLEOTIDE SEQUENCE [LARGE SCALE GENOMIC DNA]</scope>
</reference>
<dbReference type="PANTHER" id="PTHR10338">
    <property type="entry name" value="INTER-ALPHA-TRYPSIN INHIBITOR HEAVY CHAIN FAMILY MEMBER"/>
    <property type="match status" value="1"/>
</dbReference>
<evidence type="ECO:0000259" key="12">
    <source>
        <dbReference type="PROSITE" id="PS51468"/>
    </source>
</evidence>
<dbReference type="InterPro" id="IPR036465">
    <property type="entry name" value="vWFA_dom_sf"/>
</dbReference>
<comment type="function">
    <text evidence="9">May act as a carrier of hyaluronan in serum or as a binding protein between hyaluronan and other matrix protein, including those on cell surfaces in tissues to regulate the localization, synthesis and degradation of hyaluronan which are essential to cells undergoing biological processes.</text>
</comment>
<dbReference type="FunFam" id="3.40.50.410:FF:000013">
    <property type="entry name" value="inter-alpha-trypsin inhibitor heavy chain H2"/>
    <property type="match status" value="1"/>
</dbReference>
<accession>A0A4W4E7W5</accession>
<dbReference type="Pfam" id="PF00092">
    <property type="entry name" value="VWA"/>
    <property type="match status" value="1"/>
</dbReference>
<keyword evidence="3" id="KW-0964">Secreted</keyword>
<evidence type="ECO:0000256" key="4">
    <source>
        <dbReference type="ARBA" id="ARBA00022690"/>
    </source>
</evidence>
<dbReference type="Proteomes" id="UP000314983">
    <property type="component" value="Chromosome 20"/>
</dbReference>
<evidence type="ECO:0000256" key="7">
    <source>
        <dbReference type="ARBA" id="ARBA00022974"/>
    </source>
</evidence>
<comment type="subcellular location">
    <subcellularLocation>
        <location evidence="1">Secreted</location>
    </subcellularLocation>
</comment>
<keyword evidence="14" id="KW-1185">Reference proteome</keyword>
<dbReference type="GeneTree" id="ENSGT00940000154554"/>
<dbReference type="GO" id="GO:0005576">
    <property type="term" value="C:extracellular region"/>
    <property type="evidence" value="ECO:0007669"/>
    <property type="project" value="UniProtKB-SubCell"/>
</dbReference>
<dbReference type="InterPro" id="IPR050934">
    <property type="entry name" value="ITIH"/>
</dbReference>
<dbReference type="InterPro" id="IPR002035">
    <property type="entry name" value="VWF_A"/>
</dbReference>
<evidence type="ECO:0000256" key="8">
    <source>
        <dbReference type="ARBA" id="ARBA00023180"/>
    </source>
</evidence>
<reference evidence="13" key="5">
    <citation type="submission" date="2025-09" db="UniProtKB">
        <authorList>
            <consortium name="Ensembl"/>
        </authorList>
    </citation>
    <scope>IDENTIFICATION</scope>
</reference>
<comment type="similarity">
    <text evidence="2">Belongs to the ITIH family.</text>
</comment>
<proteinExistence type="inferred from homology"/>
<evidence type="ECO:0000256" key="5">
    <source>
        <dbReference type="ARBA" id="ARBA00022729"/>
    </source>
</evidence>
<evidence type="ECO:0000256" key="1">
    <source>
        <dbReference type="ARBA" id="ARBA00004613"/>
    </source>
</evidence>
<dbReference type="Ensembl" id="ENSEEET00000008125.2">
    <property type="protein sequence ID" value="ENSEEEP00000008019.2"/>
    <property type="gene ID" value="ENSEEEG00000004175.2"/>
</dbReference>
<reference evidence="14" key="2">
    <citation type="journal article" date="2017" name="Sci. Adv.">
        <title>A tail of two voltages: Proteomic comparison of the three electric organs of the electric eel.</title>
        <authorList>
            <person name="Traeger L.L."/>
            <person name="Sabat G."/>
            <person name="Barrett-Wilt G.A."/>
            <person name="Wells G.B."/>
            <person name="Sussman M.R."/>
        </authorList>
    </citation>
    <scope>NUCLEOTIDE SEQUENCE [LARGE SCALE GENOMIC DNA]</scope>
</reference>
<dbReference type="Pfam" id="PF06668">
    <property type="entry name" value="ITI_HC_C"/>
    <property type="match status" value="1"/>
</dbReference>
<keyword evidence="7" id="KW-0654">Proteoglycan</keyword>
<evidence type="ECO:0000259" key="11">
    <source>
        <dbReference type="PROSITE" id="PS50234"/>
    </source>
</evidence>
<sequence length="685" mass="76742">MNKVSVAVEFYLLSYFRGTFSLLRHAVFNVLCFVIVANCSSAADLFRKCSQQFPGKKVHSVKIDCKVASRFAHTVMTSTALNKANVSQEVFFEVELPKTAFITNFSMSIDGQIFTGEVKEKEKAKKQYETAVSSGQTAGLVKASGRKMEKFSVSVNIAAHSNVTFALTYEELLQRRFGKYEIMIRVKPKQLVQQFQIVADIYEPQSIDFLDINATFITNELLPLVEKTVTDKTAHVSFSPTLDQQRKCPDCDGTLIDGDFFITYDVKRDQGIGDIQVKFGISSLISEQTNVAVSLRNSLPPSVISASLSGTKEALVTILDDLSEEDHFGLVTFDDKIEFWRPSLSKATPHNVKEAKQFVRSITARQMTDINGAVMHAVDMLTTAKENNSLPASSASMIILLTDGEPTAGEDHLPTIQENVRKAIDGQMSLFCLGFGYDVDYPFLDVMAKQNDGLARRIYEASDATLQLQDFYEEVASPLLLEVHLHYPGNAVNSLTNSYFRQLFNGSEVVVAGQVNDFKADNILIEVFQKTILWSEILVFPSFSSMDLQVTKDRSLTVSLRNSVKFVIILHKVWKEHPYHQDYLGFYTLDSHLLSQRVHGVIGQFFHGVNFEVSNLVEGQDPDKPDAIMFVKGHTLKVTRGWQRDFRKNVKNGENVSCWFIHNNGTGLIDGVLTDYIVSDIFSTV</sequence>
<dbReference type="GO" id="GO:0004867">
    <property type="term" value="F:serine-type endopeptidase inhibitor activity"/>
    <property type="evidence" value="ECO:0007669"/>
    <property type="project" value="UniProtKB-KW"/>
</dbReference>
<keyword evidence="5" id="KW-0732">Signal</keyword>